<evidence type="ECO:0008006" key="4">
    <source>
        <dbReference type="Google" id="ProtNLM"/>
    </source>
</evidence>
<dbReference type="InterPro" id="IPR036938">
    <property type="entry name" value="PAP2/HPO_sf"/>
</dbReference>
<proteinExistence type="predicted"/>
<feature type="transmembrane region" description="Helical" evidence="1">
    <location>
        <begin position="144"/>
        <end position="172"/>
    </location>
</feature>
<dbReference type="Proteomes" id="UP000199699">
    <property type="component" value="Unassembled WGS sequence"/>
</dbReference>
<protein>
    <recommendedName>
        <fullName evidence="4">PAP2 superfamily protein</fullName>
    </recommendedName>
</protein>
<dbReference type="SUPFAM" id="SSF48317">
    <property type="entry name" value="Acid phosphatase/Vanadium-dependent haloperoxidase"/>
    <property type="match status" value="1"/>
</dbReference>
<name>A0A1C6SZ35_9ACTN</name>
<accession>A0A1C6SZ35</accession>
<keyword evidence="3" id="KW-1185">Reference proteome</keyword>
<feature type="transmembrane region" description="Helical" evidence="1">
    <location>
        <begin position="184"/>
        <end position="203"/>
    </location>
</feature>
<keyword evidence="1" id="KW-0812">Transmembrane</keyword>
<evidence type="ECO:0000313" key="2">
    <source>
        <dbReference type="EMBL" id="SCL34856.1"/>
    </source>
</evidence>
<dbReference type="EMBL" id="FMHT01000003">
    <property type="protein sequence ID" value="SCL34856.1"/>
    <property type="molecule type" value="Genomic_DNA"/>
</dbReference>
<feature type="transmembrane region" description="Helical" evidence="1">
    <location>
        <begin position="92"/>
        <end position="109"/>
    </location>
</feature>
<reference evidence="2 3" key="1">
    <citation type="submission" date="2016-06" db="EMBL/GenBank/DDBJ databases">
        <authorList>
            <person name="Kjaerup R.B."/>
            <person name="Dalgaard T.S."/>
            <person name="Juul-Madsen H.R."/>
        </authorList>
    </citation>
    <scope>NUCLEOTIDE SEQUENCE [LARGE SCALE GENOMIC DNA]</scope>
    <source>
        <strain evidence="2 3">DSM 43818</strain>
    </source>
</reference>
<dbReference type="Gene3D" id="1.20.144.10">
    <property type="entry name" value="Phosphatidic acid phosphatase type 2/haloperoxidase"/>
    <property type="match status" value="1"/>
</dbReference>
<feature type="transmembrane region" description="Helical" evidence="1">
    <location>
        <begin position="16"/>
        <end position="38"/>
    </location>
</feature>
<feature type="transmembrane region" description="Helical" evidence="1">
    <location>
        <begin position="115"/>
        <end position="132"/>
    </location>
</feature>
<feature type="transmembrane region" description="Helical" evidence="1">
    <location>
        <begin position="50"/>
        <end position="72"/>
    </location>
</feature>
<keyword evidence="1" id="KW-0472">Membrane</keyword>
<dbReference type="AlphaFoldDB" id="A0A1C6SZ35"/>
<evidence type="ECO:0000256" key="1">
    <source>
        <dbReference type="SAM" id="Phobius"/>
    </source>
</evidence>
<keyword evidence="1" id="KW-1133">Transmembrane helix</keyword>
<dbReference type="OrthoDB" id="4935320at2"/>
<evidence type="ECO:0000313" key="3">
    <source>
        <dbReference type="Proteomes" id="UP000199699"/>
    </source>
</evidence>
<dbReference type="STRING" id="145857.GA0070616_5076"/>
<organism evidence="2 3">
    <name type="scientific">Micromonospora nigra</name>
    <dbReference type="NCBI Taxonomy" id="145857"/>
    <lineage>
        <taxon>Bacteria</taxon>
        <taxon>Bacillati</taxon>
        <taxon>Actinomycetota</taxon>
        <taxon>Actinomycetes</taxon>
        <taxon>Micromonosporales</taxon>
        <taxon>Micromonosporaceae</taxon>
        <taxon>Micromonospora</taxon>
    </lineage>
</organism>
<gene>
    <name evidence="2" type="ORF">GA0070616_5076</name>
</gene>
<sequence length="204" mass="20719">MAPGVERSSRSASLRVARIVTEVFAPAVLAAVMSLVVALHSTAPAVGAGLGWGLLAVLFCSAVPYVVIWWGVRRGRLTDHHIGVREQRRGPLAWGMVSVLAGLATLVALGAPRPLVAMVVVMSAVLLVVSAVNQTWKLSAHAAVAAGSAAVLVVVFGPALLALVGLVGLVGWSRVRLADHTPAQVLAGAVAGAAVATPAFVLLA</sequence>